<dbReference type="EMBL" id="ACBY02000074">
    <property type="protein sequence ID" value="EFB74366.1"/>
    <property type="molecule type" value="Genomic_DNA"/>
</dbReference>
<dbReference type="STRING" id="411471.SUBVAR_07369"/>
<organism evidence="1 2">
    <name type="scientific">Subdoligranulum variabile DSM 15176</name>
    <dbReference type="NCBI Taxonomy" id="411471"/>
    <lineage>
        <taxon>Bacteria</taxon>
        <taxon>Bacillati</taxon>
        <taxon>Bacillota</taxon>
        <taxon>Clostridia</taxon>
        <taxon>Eubacteriales</taxon>
        <taxon>Oscillospiraceae</taxon>
        <taxon>Subdoligranulum</taxon>
    </lineage>
</organism>
<accession>D1PSI6</accession>
<dbReference type="Proteomes" id="UP000003438">
    <property type="component" value="Unassembled WGS sequence"/>
</dbReference>
<evidence type="ECO:0000313" key="2">
    <source>
        <dbReference type="Proteomes" id="UP000003438"/>
    </source>
</evidence>
<dbReference type="HOGENOM" id="CLU_145907_0_0_9"/>
<sequence length="123" mass="13990">MGEIRTTNLRLNLEKPIQRQAWEYLQTMDKAVFKSYSQAVATALVDYFDRYYKKKEDPYLETRAREERFVQQIVTAVEQAMRDVLPLFLAGCLAGMGQSAGSIQPEVPASKESDCVNWDFAGG</sequence>
<name>D1PSI6_9FIRM</name>
<proteinExistence type="predicted"/>
<comment type="caution">
    <text evidence="1">The sequence shown here is derived from an EMBL/GenBank/DDBJ whole genome shotgun (WGS) entry which is preliminary data.</text>
</comment>
<gene>
    <name evidence="1" type="ORF">SUBVAR_07369</name>
</gene>
<protein>
    <recommendedName>
        <fullName evidence="3">Adenylate cyclase</fullName>
    </recommendedName>
</protein>
<dbReference type="RefSeq" id="WP_007048714.1">
    <property type="nucleotide sequence ID" value="NZ_GG704772.1"/>
</dbReference>
<keyword evidence="2" id="KW-1185">Reference proteome</keyword>
<evidence type="ECO:0008006" key="3">
    <source>
        <dbReference type="Google" id="ProtNLM"/>
    </source>
</evidence>
<reference evidence="1" key="1">
    <citation type="submission" date="2009-12" db="EMBL/GenBank/DDBJ databases">
        <authorList>
            <person name="Weinstock G."/>
            <person name="Sodergren E."/>
            <person name="Clifton S."/>
            <person name="Fulton L."/>
            <person name="Fulton B."/>
            <person name="Courtney L."/>
            <person name="Fronick C."/>
            <person name="Harrison M."/>
            <person name="Strong C."/>
            <person name="Farmer C."/>
            <person name="Delahaunty K."/>
            <person name="Markovic C."/>
            <person name="Hall O."/>
            <person name="Minx P."/>
            <person name="Tomlinson C."/>
            <person name="Mitreva M."/>
            <person name="Nelson J."/>
            <person name="Hou S."/>
            <person name="Wollam A."/>
            <person name="Pepin K.H."/>
            <person name="Johnson M."/>
            <person name="Bhonagiri V."/>
            <person name="Nash W.E."/>
            <person name="Warren W."/>
            <person name="Chinwalla A."/>
            <person name="Mardis E.R."/>
            <person name="Wilson R.K."/>
        </authorList>
    </citation>
    <scope>NUCLEOTIDE SEQUENCE [LARGE SCALE GENOMIC DNA]</scope>
    <source>
        <strain evidence="1">DSM 15176</strain>
    </source>
</reference>
<dbReference type="AlphaFoldDB" id="D1PSI6"/>
<evidence type="ECO:0000313" key="1">
    <source>
        <dbReference type="EMBL" id="EFB74366.1"/>
    </source>
</evidence>
<dbReference type="eggNOG" id="ENOG502ZMPX">
    <property type="taxonomic scope" value="Bacteria"/>
</dbReference>